<dbReference type="EMBL" id="QTSX02005941">
    <property type="protein sequence ID" value="KAJ9056405.1"/>
    <property type="molecule type" value="Genomic_DNA"/>
</dbReference>
<evidence type="ECO:0000313" key="1">
    <source>
        <dbReference type="EMBL" id="KAJ9056405.1"/>
    </source>
</evidence>
<reference evidence="1" key="1">
    <citation type="submission" date="2022-04" db="EMBL/GenBank/DDBJ databases">
        <title>Genome of the entomopathogenic fungus Entomophthora muscae.</title>
        <authorList>
            <person name="Elya C."/>
            <person name="Lovett B.R."/>
            <person name="Lee E."/>
            <person name="Macias A.M."/>
            <person name="Hajek A.E."/>
            <person name="De Bivort B.L."/>
            <person name="Kasson M.T."/>
            <person name="De Fine Licht H.H."/>
            <person name="Stajich J.E."/>
        </authorList>
    </citation>
    <scope>NUCLEOTIDE SEQUENCE</scope>
    <source>
        <strain evidence="1">Berkeley</strain>
    </source>
</reference>
<organism evidence="1 2">
    <name type="scientific">Entomophthora muscae</name>
    <dbReference type="NCBI Taxonomy" id="34485"/>
    <lineage>
        <taxon>Eukaryota</taxon>
        <taxon>Fungi</taxon>
        <taxon>Fungi incertae sedis</taxon>
        <taxon>Zoopagomycota</taxon>
        <taxon>Entomophthoromycotina</taxon>
        <taxon>Entomophthoromycetes</taxon>
        <taxon>Entomophthorales</taxon>
        <taxon>Entomophthoraceae</taxon>
        <taxon>Entomophthora</taxon>
    </lineage>
</organism>
<dbReference type="Proteomes" id="UP001165960">
    <property type="component" value="Unassembled WGS sequence"/>
</dbReference>
<name>A0ACC2S281_9FUNG</name>
<comment type="caution">
    <text evidence="1">The sequence shown here is derived from an EMBL/GenBank/DDBJ whole genome shotgun (WGS) entry which is preliminary data.</text>
</comment>
<gene>
    <name evidence="1" type="ORF">DSO57_1033339</name>
</gene>
<evidence type="ECO:0000313" key="2">
    <source>
        <dbReference type="Proteomes" id="UP001165960"/>
    </source>
</evidence>
<accession>A0ACC2S281</accession>
<keyword evidence="2" id="KW-1185">Reference proteome</keyword>
<proteinExistence type="predicted"/>
<protein>
    <submittedName>
        <fullName evidence="1">Uncharacterized protein</fullName>
    </submittedName>
</protein>
<sequence length="1786" mass="199886">MSQEFVDQGDLALVNAENPQDVSRYLLQRLETQEQPFTAIGTSVLVSLNPGKALRCYNDEFAAQYAEAGYKNYTETYDPLPPHIFGLATRAYLHLRRLGEDQSFVFCGVSNSGKSENYKLVLSQLCRLAQNPKKPSKIDEQLASFTSVLESFGHSATIHNKNASRFGKFQEIQFNSRGRIIGIKTLTYFLDKSRVFNLPSGERSFHVFYQLIFGSSPEERERLQLGSNPTLQGFSYLANSATNLVTSHDDRANYGYLVESMKGVGLKGKARAKIFQLVATILHIGNLQFEKESDQDACSVATLEVLETVASLLGIDPIDLEGALTNRTAMVGKEYCTIYLDVGQAILLRDSLAALLYSLLFTWIVEAVNARFCEEEPANFIALVDQFGFQSYQNNYFEQFVINFANERVVQFVTDCLVSPTRGFRAALGADGIQLPPSAPPVFHSASVLLAGEDGESGLVNVINRHCGRTEARRSDDRLLQTLGLEFKDEDSFVSTGTNGFGILHFAGLVEYSVDDFVDTNLDGVSPDFVALFRNSDGSHTRANPFVAELFSSEAVMVQSHPQNQRAIVSAQQPISPLRQPSRKHRKKPSELNEDGAKASTILSQVGSTLNDIFATLEATRMWSVLNISPFSNDPSVVLPNHELERVTHQVQSFSLPLLSDCLELDLANHFTFGEFIERYQLVARSMSLDATRAPKDQVEAFAAISGWTAGSEYALGQTSIFLNEPRWKDLEDSLRSSSREEKAAPRFLNDDNDSLYSGFGGAPATGRLGQPMESMYVDDNVAGYGHYGNGPPESEAPSNPTPDPIPEKREVKPQAIESVDVTPARKWWVRITWMLTWMIPTCCISKCGKMTRPDVQMAWREKLAICILILWSWIIVLFVNIGLGLILCFPTPAHPADKLDVMEPSKKQMIGYMYGIEYDLLDFAQTNHGKSNYYKSGVPMASITDALLYSRNMTDMFPIPVSSVCSQVQDPSVRMPAIPNPDGLVLPFGAVHNTGALQPNPESPLRDNNWVLKTAIPRLKKYKRGLVLHNITLLTEKRFMKHGNYGVINGRVYDLSSYYEYLNTGQAGGVSKEFLPNTVRQMFEMEIGKTDSIDHTALIKKHLAGKEYTDTMRCLDGLFFVGIPDFTTSPRCTVTNNMLIISSSIIIFVTAIKFFAALQLGGKRTPQDYDKFVICQVPAYTEGEDSIRRTLESLALTEYDDKHKLLFVISDGMIIGSGNEKPTPRIVCDVLGVDPELDPPAFAFKSIAEGSKQLNMAKVFSGLYECEGRRVPYIVIAKCGTPTEKSRPGNRGKRDSQIVLMNFLNHVHFDAPMSPLELEMYHQLKNVIGVDPKFYEFILMVDADTDVLPDSLTRLVAVLARDGTIMGLCGETKLANENDSISTMIQVYEYYISHHLAKAFESLFGTVTCLPGCFSIYRIRTTQGKPLLIHNNIIEDYSVNIVDTLHKKNLLHLGEDRYLTTLMLKHFPQHKLKFTSDAKCNTIAPDRFEVLLSQRRRWINSTIHNLFELVFLDQMCGFCCFSMRFVVMLDLIGTIILPSTVIYLVYIIIAASLKFQYISKEAIVMMCATYILQALIFIIKQQWQHIGWMIFYLLGIPFFSFFLPIYSYWHFDDFSWGNTRVVVGDGVKQVITDDDVGFDPDSVPMVKWSDHEQKMWEEGSQNSAPNNFPSSGSQVYVGYPYGRNSPTPSAGHIYGRNSPTPSLGHNYGRNSPGPSIGHTYGRNSPGPSLERVASPFYQNPHAVPPNQYYNPPFPQPQYGGRRNSQYSTAGYPNVPPNSHPNQPRY</sequence>